<dbReference type="AlphaFoldDB" id="A0A8T0KBW2"/>
<reference evidence="1 2" key="1">
    <citation type="submission" date="2020-05" db="EMBL/GenBank/DDBJ databases">
        <title>Vigna angularis (adzuki bean) Var. LongXiaoDou No. 4 denovo assembly.</title>
        <authorList>
            <person name="Xiang H."/>
        </authorList>
    </citation>
    <scope>NUCLEOTIDE SEQUENCE [LARGE SCALE GENOMIC DNA]</scope>
    <source>
        <tissue evidence="1">Leaf</tissue>
    </source>
</reference>
<proteinExistence type="predicted"/>
<organism evidence="1 2">
    <name type="scientific">Phaseolus angularis</name>
    <name type="common">Azuki bean</name>
    <name type="synonym">Vigna angularis</name>
    <dbReference type="NCBI Taxonomy" id="3914"/>
    <lineage>
        <taxon>Eukaryota</taxon>
        <taxon>Viridiplantae</taxon>
        <taxon>Streptophyta</taxon>
        <taxon>Embryophyta</taxon>
        <taxon>Tracheophyta</taxon>
        <taxon>Spermatophyta</taxon>
        <taxon>Magnoliopsida</taxon>
        <taxon>eudicotyledons</taxon>
        <taxon>Gunneridae</taxon>
        <taxon>Pentapetalae</taxon>
        <taxon>rosids</taxon>
        <taxon>fabids</taxon>
        <taxon>Fabales</taxon>
        <taxon>Fabaceae</taxon>
        <taxon>Papilionoideae</taxon>
        <taxon>50 kb inversion clade</taxon>
        <taxon>NPAAA clade</taxon>
        <taxon>indigoferoid/millettioid clade</taxon>
        <taxon>Phaseoleae</taxon>
        <taxon>Vigna</taxon>
    </lineage>
</organism>
<dbReference type="EMBL" id="JABFOF010000005">
    <property type="protein sequence ID" value="KAG2397084.1"/>
    <property type="molecule type" value="Genomic_DNA"/>
</dbReference>
<evidence type="ECO:0000313" key="1">
    <source>
        <dbReference type="EMBL" id="KAG2397084.1"/>
    </source>
</evidence>
<evidence type="ECO:0000313" key="2">
    <source>
        <dbReference type="Proteomes" id="UP000743370"/>
    </source>
</evidence>
<comment type="caution">
    <text evidence="1">The sequence shown here is derived from an EMBL/GenBank/DDBJ whole genome shotgun (WGS) entry which is preliminary data.</text>
</comment>
<protein>
    <submittedName>
        <fullName evidence="1">Uncharacterized protein</fullName>
    </submittedName>
</protein>
<gene>
    <name evidence="1" type="ORF">HKW66_Vig0146800</name>
</gene>
<name>A0A8T0KBW2_PHAAN</name>
<sequence length="214" mass="24534">MAVLNKLLEELVYGLDMLTPLKHVAAAQSCFPLLHRAHPFLHRGGFSFKLPPLAVSHPFSVLSFQLLSHGLHLILMTFPLLLSRWLDRDWWSLIHVLHSSTFSSRLLHFAACFIIFYTATNISNHGNKENVPPFCNSNVNKDKGKITIPHMMSISFKNKKRSTLRLKRLPLTDVTNLFNNSATDVFNLSHQQMGFSVIPRRIPCCSKTLRMRFR</sequence>
<accession>A0A8T0KBW2</accession>
<dbReference type="Proteomes" id="UP000743370">
    <property type="component" value="Unassembled WGS sequence"/>
</dbReference>